<name>A0ABW7YGZ6_STRCE</name>
<evidence type="ECO:0000259" key="1">
    <source>
        <dbReference type="PROSITE" id="PS50801"/>
    </source>
</evidence>
<comment type="caution">
    <text evidence="2">The sequence shown here is derived from an EMBL/GenBank/DDBJ whole genome shotgun (WGS) entry which is preliminary data.</text>
</comment>
<dbReference type="EMBL" id="JBITDC010000032">
    <property type="protein sequence ID" value="MFI5681681.1"/>
    <property type="molecule type" value="Genomic_DNA"/>
</dbReference>
<dbReference type="Proteomes" id="UP001612415">
    <property type="component" value="Unassembled WGS sequence"/>
</dbReference>
<evidence type="ECO:0000313" key="2">
    <source>
        <dbReference type="EMBL" id="MFI5681681.1"/>
    </source>
</evidence>
<accession>A0ABW7YGZ6</accession>
<protein>
    <submittedName>
        <fullName evidence="2">STAS domain-containing protein</fullName>
    </submittedName>
</protein>
<dbReference type="InterPro" id="IPR036513">
    <property type="entry name" value="STAS_dom_sf"/>
</dbReference>
<sequence length="115" mass="12267">MRYEAPSGVVSAAPALTVSPLTTRSGLRVAGEVGLATHHVWERALERAVREDGDVYHLELSAVTFIDVAGAGALAAAAQQLGAGRRMVLDHPPHALRRVLDMFWPDLSTIEVSVS</sequence>
<dbReference type="SUPFAM" id="SSF52091">
    <property type="entry name" value="SpoIIaa-like"/>
    <property type="match status" value="1"/>
</dbReference>
<evidence type="ECO:0000313" key="3">
    <source>
        <dbReference type="Proteomes" id="UP001612415"/>
    </source>
</evidence>
<dbReference type="PROSITE" id="PS50801">
    <property type="entry name" value="STAS"/>
    <property type="match status" value="1"/>
</dbReference>
<dbReference type="InterPro" id="IPR058548">
    <property type="entry name" value="MlaB-like_STAS"/>
</dbReference>
<dbReference type="Pfam" id="PF13466">
    <property type="entry name" value="STAS_2"/>
    <property type="match status" value="1"/>
</dbReference>
<proteinExistence type="predicted"/>
<organism evidence="2 3">
    <name type="scientific">Streptomyces cellulosae</name>
    <dbReference type="NCBI Taxonomy" id="1968"/>
    <lineage>
        <taxon>Bacteria</taxon>
        <taxon>Bacillati</taxon>
        <taxon>Actinomycetota</taxon>
        <taxon>Actinomycetes</taxon>
        <taxon>Kitasatosporales</taxon>
        <taxon>Streptomycetaceae</taxon>
        <taxon>Streptomyces</taxon>
    </lineage>
</organism>
<feature type="domain" description="STAS" evidence="1">
    <location>
        <begin position="27"/>
        <end position="101"/>
    </location>
</feature>
<reference evidence="2 3" key="1">
    <citation type="submission" date="2024-10" db="EMBL/GenBank/DDBJ databases">
        <title>The Natural Products Discovery Center: Release of the First 8490 Sequenced Strains for Exploring Actinobacteria Biosynthetic Diversity.</title>
        <authorList>
            <person name="Kalkreuter E."/>
            <person name="Kautsar S.A."/>
            <person name="Yang D."/>
            <person name="Bader C.D."/>
            <person name="Teijaro C.N."/>
            <person name="Fluegel L."/>
            <person name="Davis C.M."/>
            <person name="Simpson J.R."/>
            <person name="Lauterbach L."/>
            <person name="Steele A.D."/>
            <person name="Gui C."/>
            <person name="Meng S."/>
            <person name="Li G."/>
            <person name="Viehrig K."/>
            <person name="Ye F."/>
            <person name="Su P."/>
            <person name="Kiefer A.F."/>
            <person name="Nichols A."/>
            <person name="Cepeda A.J."/>
            <person name="Yan W."/>
            <person name="Fan B."/>
            <person name="Jiang Y."/>
            <person name="Adhikari A."/>
            <person name="Zheng C.-J."/>
            <person name="Schuster L."/>
            <person name="Cowan T.M."/>
            <person name="Smanski M.J."/>
            <person name="Chevrette M.G."/>
            <person name="De Carvalho L.P.S."/>
            <person name="Shen B."/>
        </authorList>
    </citation>
    <scope>NUCLEOTIDE SEQUENCE [LARGE SCALE GENOMIC DNA]</scope>
    <source>
        <strain evidence="2 3">NPDC051599</strain>
    </source>
</reference>
<dbReference type="RefSeq" id="WP_398662663.1">
    <property type="nucleotide sequence ID" value="NZ_JBITDC010000032.1"/>
</dbReference>
<dbReference type="Gene3D" id="3.30.750.24">
    <property type="entry name" value="STAS domain"/>
    <property type="match status" value="1"/>
</dbReference>
<gene>
    <name evidence="2" type="ORF">ACIA8P_45095</name>
</gene>
<dbReference type="InterPro" id="IPR002645">
    <property type="entry name" value="STAS_dom"/>
</dbReference>
<keyword evidence="3" id="KW-1185">Reference proteome</keyword>